<dbReference type="OrthoDB" id="6080198at2759"/>
<dbReference type="PROSITE" id="PS50062">
    <property type="entry name" value="BCL2_FAMILY"/>
    <property type="match status" value="1"/>
</dbReference>
<dbReference type="GO" id="GO:0005741">
    <property type="term" value="C:mitochondrial outer membrane"/>
    <property type="evidence" value="ECO:0007669"/>
    <property type="project" value="TreeGrafter"/>
</dbReference>
<dbReference type="Pfam" id="PF00452">
    <property type="entry name" value="Bcl-2"/>
    <property type="match status" value="1"/>
</dbReference>
<dbReference type="EMBL" id="MTYJ01000049">
    <property type="protein sequence ID" value="OQV18476.1"/>
    <property type="molecule type" value="Genomic_DNA"/>
</dbReference>
<dbReference type="GO" id="GO:0051400">
    <property type="term" value="F:BH domain binding"/>
    <property type="evidence" value="ECO:0007669"/>
    <property type="project" value="TreeGrafter"/>
</dbReference>
<feature type="region of interest" description="Disordered" evidence="3">
    <location>
        <begin position="1"/>
        <end position="45"/>
    </location>
</feature>
<dbReference type="PRINTS" id="PR01862">
    <property type="entry name" value="BCL2FAMILY"/>
</dbReference>
<dbReference type="Gene3D" id="1.10.437.10">
    <property type="entry name" value="Blc2-like"/>
    <property type="match status" value="1"/>
</dbReference>
<dbReference type="PANTHER" id="PTHR11256:SF56">
    <property type="entry name" value="BCL-2 BCL-2 HOMOLOGY REGION 1-3 DOMAIN-CONTAINING PROTEIN"/>
    <property type="match status" value="1"/>
</dbReference>
<dbReference type="GO" id="GO:0042981">
    <property type="term" value="P:regulation of apoptotic process"/>
    <property type="evidence" value="ECO:0007669"/>
    <property type="project" value="InterPro"/>
</dbReference>
<evidence type="ECO:0000313" key="6">
    <source>
        <dbReference type="Proteomes" id="UP000192578"/>
    </source>
</evidence>
<dbReference type="PANTHER" id="PTHR11256">
    <property type="entry name" value="BCL-2 RELATED"/>
    <property type="match status" value="1"/>
</dbReference>
<dbReference type="InterPro" id="IPR002475">
    <property type="entry name" value="Bcl2-like"/>
</dbReference>
<comment type="similarity">
    <text evidence="1">Belongs to the Bcl-2 family.</text>
</comment>
<proteinExistence type="inferred from homology"/>
<evidence type="ECO:0000259" key="4">
    <source>
        <dbReference type="SMART" id="SM00337"/>
    </source>
</evidence>
<dbReference type="InterPro" id="IPR036834">
    <property type="entry name" value="Bcl-2-like_sf"/>
</dbReference>
<sequence length="255" mass="29000">MNEAVMDEYGEDRENYSDGPLPPVKGNGSLKHPRHAPPRNRLRNARPIYADDEDFAEEETVEEVVDEGRDLLQRLMIRELSKDDGGGAEHAETQRMIRLYLQRNAAQHGGVYQDKGVVQQDQIVDALSRIGDALEADRELNRLVFLVEPEASWETFQNVARRLFADGINWGRIVALFFFACKMVKRSIDSVPLVSQILEWVSGIVKAYIANWVLRRGGWRAVMEWFGPKWSQIGMAFGGFCMVSAVILSCHHVNR</sequence>
<evidence type="ECO:0000256" key="1">
    <source>
        <dbReference type="ARBA" id="ARBA00009458"/>
    </source>
</evidence>
<dbReference type="InterPro" id="IPR026298">
    <property type="entry name" value="Bcl-2_fam"/>
</dbReference>
<keyword evidence="2" id="KW-0053">Apoptosis</keyword>
<reference evidence="6" key="1">
    <citation type="submission" date="2017-01" db="EMBL/GenBank/DDBJ databases">
        <title>Comparative genomics of anhydrobiosis in the tardigrade Hypsibius dujardini.</title>
        <authorList>
            <person name="Yoshida Y."/>
            <person name="Koutsovoulos G."/>
            <person name="Laetsch D."/>
            <person name="Stevens L."/>
            <person name="Kumar S."/>
            <person name="Horikawa D."/>
            <person name="Ishino K."/>
            <person name="Komine S."/>
            <person name="Tomita M."/>
            <person name="Blaxter M."/>
            <person name="Arakawa K."/>
        </authorList>
    </citation>
    <scope>NUCLEOTIDE SEQUENCE [LARGE SCALE GENOMIC DNA]</scope>
    <source>
        <strain evidence="6">Z151</strain>
    </source>
</reference>
<dbReference type="GO" id="GO:0001836">
    <property type="term" value="P:release of cytochrome c from mitochondria"/>
    <property type="evidence" value="ECO:0007669"/>
    <property type="project" value="TreeGrafter"/>
</dbReference>
<comment type="caution">
    <text evidence="5">The sequence shown here is derived from an EMBL/GenBank/DDBJ whole genome shotgun (WGS) entry which is preliminary data.</text>
</comment>
<feature type="compositionally biased region" description="Basic residues" evidence="3">
    <location>
        <begin position="31"/>
        <end position="44"/>
    </location>
</feature>
<dbReference type="GO" id="GO:0097192">
    <property type="term" value="P:extrinsic apoptotic signaling pathway in absence of ligand"/>
    <property type="evidence" value="ECO:0007669"/>
    <property type="project" value="TreeGrafter"/>
</dbReference>
<accession>A0A1W0WTF9</accession>
<dbReference type="GO" id="GO:0008630">
    <property type="term" value="P:intrinsic apoptotic signaling pathway in response to DNA damage"/>
    <property type="evidence" value="ECO:0007669"/>
    <property type="project" value="TreeGrafter"/>
</dbReference>
<evidence type="ECO:0000256" key="3">
    <source>
        <dbReference type="SAM" id="MobiDB-lite"/>
    </source>
</evidence>
<feature type="domain" description="Bcl-2 Bcl-2 homology region 1-3" evidence="4">
    <location>
        <begin position="127"/>
        <end position="219"/>
    </location>
</feature>
<dbReference type="AlphaFoldDB" id="A0A1W0WTF9"/>
<protein>
    <submittedName>
        <fullName evidence="5">Apoptosis regulator BAX</fullName>
    </submittedName>
</protein>
<gene>
    <name evidence="5" type="ORF">BV898_07485</name>
</gene>
<dbReference type="InterPro" id="IPR046371">
    <property type="entry name" value="Bcl-2_BH1-3"/>
</dbReference>
<keyword evidence="6" id="KW-1185">Reference proteome</keyword>
<dbReference type="CDD" id="cd06845">
    <property type="entry name" value="Bcl-2_like"/>
    <property type="match status" value="1"/>
</dbReference>
<name>A0A1W0WTF9_HYPEX</name>
<feature type="compositionally biased region" description="Acidic residues" evidence="3">
    <location>
        <begin position="1"/>
        <end position="11"/>
    </location>
</feature>
<dbReference type="SUPFAM" id="SSF56854">
    <property type="entry name" value="Bcl-2 inhibitors of programmed cell death"/>
    <property type="match status" value="1"/>
</dbReference>
<organism evidence="5 6">
    <name type="scientific">Hypsibius exemplaris</name>
    <name type="common">Freshwater tardigrade</name>
    <dbReference type="NCBI Taxonomy" id="2072580"/>
    <lineage>
        <taxon>Eukaryota</taxon>
        <taxon>Metazoa</taxon>
        <taxon>Ecdysozoa</taxon>
        <taxon>Tardigrada</taxon>
        <taxon>Eutardigrada</taxon>
        <taxon>Parachela</taxon>
        <taxon>Hypsibioidea</taxon>
        <taxon>Hypsibiidae</taxon>
        <taxon>Hypsibius</taxon>
    </lineage>
</organism>
<evidence type="ECO:0000256" key="2">
    <source>
        <dbReference type="ARBA" id="ARBA00022703"/>
    </source>
</evidence>
<dbReference type="Proteomes" id="UP000192578">
    <property type="component" value="Unassembled WGS sequence"/>
</dbReference>
<dbReference type="SMART" id="SM00337">
    <property type="entry name" value="BCL"/>
    <property type="match status" value="1"/>
</dbReference>
<evidence type="ECO:0000313" key="5">
    <source>
        <dbReference type="EMBL" id="OQV18476.1"/>
    </source>
</evidence>